<feature type="region of interest" description="Disordered" evidence="1">
    <location>
        <begin position="197"/>
        <end position="221"/>
    </location>
</feature>
<dbReference type="AlphaFoldDB" id="A0A2W5QLC5"/>
<sequence>MSLPERMTARMNPLPSRRRLLGLACAGLLATATSGCFQPMYMQKASDGTDLSEKLSQIEVVFVAGRVGNEVRNDLIYALTGGAGNPANAPYRLELTVKDSTVAAVVDSLSGIPEVEMVSVDVSWRLYDTTKPVPAGGAPVPPIAQGSAFGKASLDSGYQRFAAARAVRDAQNRASTVAADTIKTQVVSYLIAPAASTAPPAPAAPAPTSPSTNWVAKPAKS</sequence>
<comment type="caution">
    <text evidence="2">The sequence shown here is derived from an EMBL/GenBank/DDBJ whole genome shotgun (WGS) entry which is preliminary data.</text>
</comment>
<dbReference type="InterPro" id="IPR006311">
    <property type="entry name" value="TAT_signal"/>
</dbReference>
<feature type="compositionally biased region" description="Pro residues" evidence="1">
    <location>
        <begin position="199"/>
        <end position="208"/>
    </location>
</feature>
<evidence type="ECO:0000313" key="3">
    <source>
        <dbReference type="Proteomes" id="UP000248887"/>
    </source>
</evidence>
<dbReference type="Proteomes" id="UP000248887">
    <property type="component" value="Unassembled WGS sequence"/>
</dbReference>
<dbReference type="EMBL" id="QFQD01000088">
    <property type="protein sequence ID" value="PZQ79441.1"/>
    <property type="molecule type" value="Genomic_DNA"/>
</dbReference>
<dbReference type="Gene3D" id="3.30.160.150">
    <property type="entry name" value="Lipoprotein like domain"/>
    <property type="match status" value="1"/>
</dbReference>
<dbReference type="PROSITE" id="PS51318">
    <property type="entry name" value="TAT"/>
    <property type="match status" value="1"/>
</dbReference>
<accession>A0A2W5QLC5</accession>
<gene>
    <name evidence="2" type="ORF">DI549_20135</name>
</gene>
<protein>
    <recommendedName>
        <fullName evidence="4">LPS-assembly lipoprotein</fullName>
    </recommendedName>
</protein>
<evidence type="ECO:0000313" key="2">
    <source>
        <dbReference type="EMBL" id="PZQ79441.1"/>
    </source>
</evidence>
<evidence type="ECO:0008006" key="4">
    <source>
        <dbReference type="Google" id="ProtNLM"/>
    </source>
</evidence>
<proteinExistence type="predicted"/>
<organism evidence="2 3">
    <name type="scientific">Ancylobacter novellus</name>
    <name type="common">Thiobacillus novellus</name>
    <dbReference type="NCBI Taxonomy" id="921"/>
    <lineage>
        <taxon>Bacteria</taxon>
        <taxon>Pseudomonadati</taxon>
        <taxon>Pseudomonadota</taxon>
        <taxon>Alphaproteobacteria</taxon>
        <taxon>Hyphomicrobiales</taxon>
        <taxon>Xanthobacteraceae</taxon>
        <taxon>Ancylobacter</taxon>
    </lineage>
</organism>
<name>A0A2W5QLC5_ANCNO</name>
<reference evidence="2 3" key="1">
    <citation type="submission" date="2017-08" db="EMBL/GenBank/DDBJ databases">
        <title>Infants hospitalized years apart are colonized by the same room-sourced microbial strains.</title>
        <authorList>
            <person name="Brooks B."/>
            <person name="Olm M.R."/>
            <person name="Firek B.A."/>
            <person name="Baker R."/>
            <person name="Thomas B.C."/>
            <person name="Morowitz M.J."/>
            <person name="Banfield J.F."/>
        </authorList>
    </citation>
    <scope>NUCLEOTIDE SEQUENCE [LARGE SCALE GENOMIC DNA]</scope>
    <source>
        <strain evidence="2">S2_005_001_R2_27</strain>
    </source>
</reference>
<evidence type="ECO:0000256" key="1">
    <source>
        <dbReference type="SAM" id="MobiDB-lite"/>
    </source>
</evidence>